<dbReference type="FunFam" id="3.40.50.720:FF:000084">
    <property type="entry name" value="Short-chain dehydrogenase reductase"/>
    <property type="match status" value="1"/>
</dbReference>
<dbReference type="CDD" id="cd05233">
    <property type="entry name" value="SDR_c"/>
    <property type="match status" value="1"/>
</dbReference>
<dbReference type="EMBL" id="CP061723">
    <property type="protein sequence ID" value="QOC99848.1"/>
    <property type="molecule type" value="Genomic_DNA"/>
</dbReference>
<accession>A0ABD7BHE8</accession>
<sequence>MNLDSYRNQVVMITGAASGFGALLAERLAGLGAHLVLGDRNVTGLERVAGTVREAGATVLAVPCDVTREVQVKALVDAAMATFGRLDVGVNNAGILTPMKRFVDTTEEELDRSHAVNTKGVFFCMQQQLRQMLPQGGGVILNIASMAGLGGAPKLAAYAAPKLAAYAAAKHAVVGLTRTAAVEYARRGIRVNALCPFYSATPMVTGSDVGEEQAFLAQGSPMKRLGTPDEIVAAMLMLCARENSYMTGQAIAVDGGISAF</sequence>
<dbReference type="InterPro" id="IPR020904">
    <property type="entry name" value="Sc_DH/Rdtase_CS"/>
</dbReference>
<evidence type="ECO:0000256" key="1">
    <source>
        <dbReference type="ARBA" id="ARBA00006484"/>
    </source>
</evidence>
<comment type="similarity">
    <text evidence="1">Belongs to the short-chain dehydrogenases/reductases (SDR) family.</text>
</comment>
<organism evidence="3 4">
    <name type="scientific">Pseudomonas putida</name>
    <name type="common">Arthrobacter siderocapsulatus</name>
    <dbReference type="NCBI Taxonomy" id="303"/>
    <lineage>
        <taxon>Bacteria</taxon>
        <taxon>Pseudomonadati</taxon>
        <taxon>Pseudomonadota</taxon>
        <taxon>Gammaproteobacteria</taxon>
        <taxon>Pseudomonadales</taxon>
        <taxon>Pseudomonadaceae</taxon>
        <taxon>Pseudomonas</taxon>
    </lineage>
</organism>
<dbReference type="PANTHER" id="PTHR24321">
    <property type="entry name" value="DEHYDROGENASES, SHORT CHAIN"/>
    <property type="match status" value="1"/>
</dbReference>
<evidence type="ECO:0000313" key="3">
    <source>
        <dbReference type="EMBL" id="QOC99848.1"/>
    </source>
</evidence>
<protein>
    <submittedName>
        <fullName evidence="3">SDR family oxidoreductase</fullName>
    </submittedName>
</protein>
<dbReference type="PANTHER" id="PTHR24321:SF8">
    <property type="entry name" value="ESTRADIOL 17-BETA-DEHYDROGENASE 8-RELATED"/>
    <property type="match status" value="1"/>
</dbReference>
<dbReference type="NCBIfam" id="NF005559">
    <property type="entry name" value="PRK07231.1"/>
    <property type="match status" value="1"/>
</dbReference>
<dbReference type="PRINTS" id="PR00080">
    <property type="entry name" value="SDRFAMILY"/>
</dbReference>
<dbReference type="Proteomes" id="UP000516786">
    <property type="component" value="Chromosome"/>
</dbReference>
<dbReference type="GO" id="GO:0016491">
    <property type="term" value="F:oxidoreductase activity"/>
    <property type="evidence" value="ECO:0007669"/>
    <property type="project" value="UniProtKB-KW"/>
</dbReference>
<evidence type="ECO:0000256" key="2">
    <source>
        <dbReference type="ARBA" id="ARBA00023002"/>
    </source>
</evidence>
<dbReference type="AlphaFoldDB" id="A0ABD7BHE8"/>
<reference evidence="3 4" key="1">
    <citation type="submission" date="2020-09" db="EMBL/GenBank/DDBJ databases">
        <title>Co-existence of a novel multidrug-resistance efflux pump with carbapenem resistance gene blaVIM-2 in one megaplasmid in Pseudomonas putida.</title>
        <authorList>
            <person name="Peng K."/>
            <person name="Li R."/>
        </authorList>
    </citation>
    <scope>NUCLEOTIDE SEQUENCE [LARGE SCALE GENOMIC DNA]</scope>
    <source>
        <strain evidence="3 4">ZXPA-20</strain>
    </source>
</reference>
<dbReference type="PRINTS" id="PR00081">
    <property type="entry name" value="GDHRDH"/>
</dbReference>
<dbReference type="RefSeq" id="WP_191087459.1">
    <property type="nucleotide sequence ID" value="NZ_CP061723.1"/>
</dbReference>
<gene>
    <name evidence="3" type="ORF">ID616_09230</name>
</gene>
<keyword evidence="2" id="KW-0560">Oxidoreductase</keyword>
<dbReference type="InterPro" id="IPR036291">
    <property type="entry name" value="NAD(P)-bd_dom_sf"/>
</dbReference>
<name>A0ABD7BHE8_PSEPU</name>
<dbReference type="Pfam" id="PF13561">
    <property type="entry name" value="adh_short_C2"/>
    <property type="match status" value="1"/>
</dbReference>
<dbReference type="PROSITE" id="PS00061">
    <property type="entry name" value="ADH_SHORT"/>
    <property type="match status" value="1"/>
</dbReference>
<evidence type="ECO:0000313" key="4">
    <source>
        <dbReference type="Proteomes" id="UP000516786"/>
    </source>
</evidence>
<dbReference type="InterPro" id="IPR002347">
    <property type="entry name" value="SDR_fam"/>
</dbReference>
<dbReference type="Gene3D" id="3.40.50.720">
    <property type="entry name" value="NAD(P)-binding Rossmann-like Domain"/>
    <property type="match status" value="1"/>
</dbReference>
<dbReference type="SUPFAM" id="SSF51735">
    <property type="entry name" value="NAD(P)-binding Rossmann-fold domains"/>
    <property type="match status" value="1"/>
</dbReference>
<proteinExistence type="inferred from homology"/>